<keyword evidence="3" id="KW-1185">Reference proteome</keyword>
<evidence type="ECO:0000313" key="2">
    <source>
        <dbReference type="EMBL" id="CAH2031458.1"/>
    </source>
</evidence>
<dbReference type="PANTHER" id="PTHR35024:SF4">
    <property type="entry name" value="POLYMER-FORMING CYTOSKELETAL PROTEIN"/>
    <property type="match status" value="1"/>
</dbReference>
<dbReference type="Proteomes" id="UP001295463">
    <property type="component" value="Chromosome"/>
</dbReference>
<dbReference type="InterPro" id="IPR007607">
    <property type="entry name" value="BacA/B"/>
</dbReference>
<dbReference type="Pfam" id="PF04519">
    <property type="entry name" value="Bactofilin"/>
    <property type="match status" value="1"/>
</dbReference>
<gene>
    <name evidence="2" type="ORF">GEAMG1_1626</name>
</gene>
<comment type="similarity">
    <text evidence="1">Belongs to the bactofilin family.</text>
</comment>
<dbReference type="PANTHER" id="PTHR35024">
    <property type="entry name" value="HYPOTHETICAL CYTOSOLIC PROTEIN"/>
    <property type="match status" value="1"/>
</dbReference>
<dbReference type="RefSeq" id="WP_305732278.1">
    <property type="nucleotide sequence ID" value="NZ_OW150024.1"/>
</dbReference>
<evidence type="ECO:0000313" key="3">
    <source>
        <dbReference type="Proteomes" id="UP001295463"/>
    </source>
</evidence>
<protein>
    <submittedName>
        <fullName evidence="2">Bactofilin</fullName>
    </submittedName>
</protein>
<accession>A0ABM9D8D3</accession>
<evidence type="ECO:0000256" key="1">
    <source>
        <dbReference type="ARBA" id="ARBA00044755"/>
    </source>
</evidence>
<proteinExistence type="inferred from homology"/>
<organism evidence="2 3">
    <name type="scientific">Trichlorobacter ammonificans</name>
    <dbReference type="NCBI Taxonomy" id="2916410"/>
    <lineage>
        <taxon>Bacteria</taxon>
        <taxon>Pseudomonadati</taxon>
        <taxon>Thermodesulfobacteriota</taxon>
        <taxon>Desulfuromonadia</taxon>
        <taxon>Geobacterales</taxon>
        <taxon>Geobacteraceae</taxon>
        <taxon>Trichlorobacter</taxon>
    </lineage>
</organism>
<name>A0ABM9D8D3_9BACT</name>
<dbReference type="EMBL" id="OW150024">
    <property type="protein sequence ID" value="CAH2031458.1"/>
    <property type="molecule type" value="Genomic_DNA"/>
</dbReference>
<reference evidence="2 3" key="1">
    <citation type="submission" date="2022-03" db="EMBL/GenBank/DDBJ databases">
        <authorList>
            <person name="Koch H."/>
        </authorList>
    </citation>
    <scope>NUCLEOTIDE SEQUENCE [LARGE SCALE GENOMIC DNA]</scope>
    <source>
        <strain evidence="2 3">G1</strain>
    </source>
</reference>
<sequence>MFSSKQPKLEIIIGQESAVKGDIISKGTVRIDGGLEGNITADCVIIGEKGVITGDAVVRQMVVGGRMVGTIRASETVEIQRTGDVRGDLFSTRLSIADGGRFEGRSSMHASKEIGYRGGVVEAA</sequence>